<name>A0A811RA49_9POAL</name>
<comment type="caution">
    <text evidence="3">The sequence shown here is derived from an EMBL/GenBank/DDBJ whole genome shotgun (WGS) entry which is preliminary data.</text>
</comment>
<dbReference type="EMBL" id="CAJGYO010000014">
    <property type="protein sequence ID" value="CAD6266844.1"/>
    <property type="molecule type" value="Genomic_DNA"/>
</dbReference>
<dbReference type="SMART" id="SM00256">
    <property type="entry name" value="FBOX"/>
    <property type="match status" value="2"/>
</dbReference>
<reference evidence="3" key="1">
    <citation type="submission" date="2020-10" db="EMBL/GenBank/DDBJ databases">
        <authorList>
            <person name="Han B."/>
            <person name="Lu T."/>
            <person name="Zhao Q."/>
            <person name="Huang X."/>
            <person name="Zhao Y."/>
        </authorList>
    </citation>
    <scope>NUCLEOTIDE SEQUENCE</scope>
</reference>
<evidence type="ECO:0000256" key="1">
    <source>
        <dbReference type="SAM" id="MobiDB-lite"/>
    </source>
</evidence>
<dbReference type="InterPro" id="IPR001810">
    <property type="entry name" value="F-box_dom"/>
</dbReference>
<organism evidence="3 4">
    <name type="scientific">Miscanthus lutarioriparius</name>
    <dbReference type="NCBI Taxonomy" id="422564"/>
    <lineage>
        <taxon>Eukaryota</taxon>
        <taxon>Viridiplantae</taxon>
        <taxon>Streptophyta</taxon>
        <taxon>Embryophyta</taxon>
        <taxon>Tracheophyta</taxon>
        <taxon>Spermatophyta</taxon>
        <taxon>Magnoliopsida</taxon>
        <taxon>Liliopsida</taxon>
        <taxon>Poales</taxon>
        <taxon>Poaceae</taxon>
        <taxon>PACMAD clade</taxon>
        <taxon>Panicoideae</taxon>
        <taxon>Andropogonodae</taxon>
        <taxon>Andropogoneae</taxon>
        <taxon>Saccharinae</taxon>
        <taxon>Miscanthus</taxon>
    </lineage>
</organism>
<dbReference type="InterPro" id="IPR050796">
    <property type="entry name" value="SCF_F-box_component"/>
</dbReference>
<feature type="domain" description="F-box" evidence="2">
    <location>
        <begin position="27"/>
        <end position="73"/>
    </location>
</feature>
<evidence type="ECO:0000259" key="2">
    <source>
        <dbReference type="PROSITE" id="PS50181"/>
    </source>
</evidence>
<dbReference type="OrthoDB" id="695144at2759"/>
<dbReference type="Pfam" id="PF00646">
    <property type="entry name" value="F-box"/>
    <property type="match status" value="2"/>
</dbReference>
<dbReference type="Gene3D" id="1.20.1280.50">
    <property type="match status" value="1"/>
</dbReference>
<keyword evidence="4" id="KW-1185">Reference proteome</keyword>
<gene>
    <name evidence="3" type="ORF">NCGR_LOCUS50149</name>
</gene>
<dbReference type="SUPFAM" id="SSF81383">
    <property type="entry name" value="F-box domain"/>
    <property type="match status" value="2"/>
</dbReference>
<dbReference type="PROSITE" id="PS50181">
    <property type="entry name" value="FBOX"/>
    <property type="match status" value="1"/>
</dbReference>
<evidence type="ECO:0000313" key="4">
    <source>
        <dbReference type="Proteomes" id="UP000604825"/>
    </source>
</evidence>
<proteinExistence type="predicted"/>
<evidence type="ECO:0000313" key="3">
    <source>
        <dbReference type="EMBL" id="CAD6266844.1"/>
    </source>
</evidence>
<sequence>MASSPCKNNQEILGEPSMSRDHDEASPPCHQDLPDEIIEDIFVHMPAKSVLRCRCLSRAWAATLSSDALVDRHFDLANRHREVRLRHAAAWHGRHCVKTFALAELAGCLCLLSAPHCPKSSLESVDIWLLTDYTTGSWEKHWHIDLTKLPPPPPEVGDDFMFNGVTPLALVDGGRRILFVSREYQVAAYCLATGTLEELVPDPGFGSRGNGGAHHHLPRLPVPYEESLVPAGLPFQDILWSSPPARALSVALRRLPARTLGRLKLVCRSWRAILESDRFATQHNATAIATAATSPVSVAFLARFGATTAPDVPGEVLELDLLTGTVVSLESCSGDPGAGRWNPPLSTTRVVCRTPCHGLVLLSHLSGKRHVVCNPVTRAVRNFVFPEQGYGCAGLGVWPARDLCPRTLDSQPPIPAAVDVPPVHVGGKMYWPWEPRLGTAAAEFAILAFDVRAETFGVVPAPPALLGDVDSGDRMVRAELAGKLCAVNLSASVETVTVWGKNVEGWSREHVIELQQWPEFSPRTTELAVMPMAVDPIDGRILLDTGKALGYYGMRNGTLQTVYSLETHLEYRYHNHGDGVFFIATVCEDSLLRPYDRKSRL</sequence>
<protein>
    <recommendedName>
        <fullName evidence="2">F-box domain-containing protein</fullName>
    </recommendedName>
</protein>
<accession>A0A811RA49</accession>
<dbReference type="InterPro" id="IPR036047">
    <property type="entry name" value="F-box-like_dom_sf"/>
</dbReference>
<dbReference type="AlphaFoldDB" id="A0A811RA49"/>
<dbReference type="Proteomes" id="UP000604825">
    <property type="component" value="Unassembled WGS sequence"/>
</dbReference>
<dbReference type="PANTHER" id="PTHR31672:SF13">
    <property type="entry name" value="F-BOX PROTEIN CPR30-LIKE"/>
    <property type="match status" value="1"/>
</dbReference>
<feature type="compositionally biased region" description="Polar residues" evidence="1">
    <location>
        <begin position="1"/>
        <end position="11"/>
    </location>
</feature>
<dbReference type="PANTHER" id="PTHR31672">
    <property type="entry name" value="BNACNNG10540D PROTEIN"/>
    <property type="match status" value="1"/>
</dbReference>
<feature type="region of interest" description="Disordered" evidence="1">
    <location>
        <begin position="1"/>
        <end position="29"/>
    </location>
</feature>